<gene>
    <name evidence="3" type="ORF">D7318_23865</name>
    <name evidence="2" type="ORF">D7319_24500</name>
</gene>
<dbReference type="RefSeq" id="WP_120699286.1">
    <property type="nucleotide sequence ID" value="NZ_RBDX01000025.1"/>
</dbReference>
<evidence type="ECO:0000313" key="5">
    <source>
        <dbReference type="Proteomes" id="UP000275024"/>
    </source>
</evidence>
<dbReference type="OrthoDB" id="3338687at2"/>
<dbReference type="InterPro" id="IPR051783">
    <property type="entry name" value="NAD(P)-dependent_oxidoreduct"/>
</dbReference>
<dbReference type="Proteomes" id="UP000275024">
    <property type="component" value="Unassembled WGS sequence"/>
</dbReference>
<feature type="domain" description="NAD-dependent epimerase/dehydratase" evidence="1">
    <location>
        <begin position="10"/>
        <end position="246"/>
    </location>
</feature>
<dbReference type="EMBL" id="RBDX01000025">
    <property type="protein sequence ID" value="RKN05733.1"/>
    <property type="molecule type" value="Genomic_DNA"/>
</dbReference>
<dbReference type="Pfam" id="PF01370">
    <property type="entry name" value="Epimerase"/>
    <property type="match status" value="1"/>
</dbReference>
<evidence type="ECO:0000313" key="3">
    <source>
        <dbReference type="EMBL" id="RKN17572.1"/>
    </source>
</evidence>
<dbReference type="SUPFAM" id="SSF51735">
    <property type="entry name" value="NAD(P)-binding Rossmann-fold domains"/>
    <property type="match status" value="1"/>
</dbReference>
<dbReference type="AlphaFoldDB" id="A0A3A9VZV9"/>
<dbReference type="Gene3D" id="3.40.50.720">
    <property type="entry name" value="NAD(P)-binding Rossmann-like Domain"/>
    <property type="match status" value="1"/>
</dbReference>
<comment type="caution">
    <text evidence="2">The sequence shown here is derived from an EMBL/GenBank/DDBJ whole genome shotgun (WGS) entry which is preliminary data.</text>
</comment>
<protein>
    <submittedName>
        <fullName evidence="2">NAD-dependent epimerase/dehydratase family protein</fullName>
    </submittedName>
</protein>
<dbReference type="Proteomes" id="UP000268652">
    <property type="component" value="Unassembled WGS sequence"/>
</dbReference>
<dbReference type="GO" id="GO:0004029">
    <property type="term" value="F:aldehyde dehydrogenase (NAD+) activity"/>
    <property type="evidence" value="ECO:0007669"/>
    <property type="project" value="TreeGrafter"/>
</dbReference>
<evidence type="ECO:0000313" key="4">
    <source>
        <dbReference type="Proteomes" id="UP000268652"/>
    </source>
</evidence>
<dbReference type="GO" id="GO:0005737">
    <property type="term" value="C:cytoplasm"/>
    <property type="evidence" value="ECO:0007669"/>
    <property type="project" value="TreeGrafter"/>
</dbReference>
<dbReference type="EMBL" id="RBDY01000023">
    <property type="protein sequence ID" value="RKN17572.1"/>
    <property type="molecule type" value="Genomic_DNA"/>
</dbReference>
<accession>A0A3A9VZV9</accession>
<evidence type="ECO:0000259" key="1">
    <source>
        <dbReference type="Pfam" id="PF01370"/>
    </source>
</evidence>
<dbReference type="InterPro" id="IPR001509">
    <property type="entry name" value="Epimerase_deHydtase"/>
</dbReference>
<sequence length="342" mass="35827">MHTESAALRVVVTGATGALGPAVVRGLAADPRVGTVVGLSRHPRDPGDDPAPGRVRFARADVTAEPDLAGLFAGADAVVHLASLSPPARDPAATWRTNVIGSDRVFEAAAAAGVPALVHASSVMAYAPGPKDRAVDERWPTHGWPAAAYPREKAYAERLLDAFERRHPEVRVARVRPAIALHGAGAHGQRRRFAGPLAPRRLPPGPLRVLPDVPGLRFQTVHTDDAADAFRRAALDQGARGAFNVAADPPVDAALLAELTGARRVRVPARAARAALAAAFALRLVPTSAHTLDSVRTLPLMDTARARRVLGWAPRHSARAAVAALVEELGEELGAHDGGGRP</sequence>
<proteinExistence type="predicted"/>
<name>A0A3A9VZV9_9ACTN</name>
<keyword evidence="4" id="KW-1185">Reference proteome</keyword>
<evidence type="ECO:0000313" key="2">
    <source>
        <dbReference type="EMBL" id="RKN05733.1"/>
    </source>
</evidence>
<dbReference type="PANTHER" id="PTHR48079">
    <property type="entry name" value="PROTEIN YEEZ"/>
    <property type="match status" value="1"/>
</dbReference>
<organism evidence="2 5">
    <name type="scientific">Streptomyces radicis</name>
    <dbReference type="NCBI Taxonomy" id="1750517"/>
    <lineage>
        <taxon>Bacteria</taxon>
        <taxon>Bacillati</taxon>
        <taxon>Actinomycetota</taxon>
        <taxon>Actinomycetes</taxon>
        <taxon>Kitasatosporales</taxon>
        <taxon>Streptomycetaceae</taxon>
        <taxon>Streptomyces</taxon>
    </lineage>
</organism>
<dbReference type="PANTHER" id="PTHR48079:SF6">
    <property type="entry name" value="NAD(P)-BINDING DOMAIN-CONTAINING PROTEIN-RELATED"/>
    <property type="match status" value="1"/>
</dbReference>
<reference evidence="4 5" key="1">
    <citation type="submission" date="2018-09" db="EMBL/GenBank/DDBJ databases">
        <title>Streptomyces sp. nov. DS1-2, an endophytic actinomycete isolated from roots of Dendrobium scabrilingue.</title>
        <authorList>
            <person name="Kuncharoen N."/>
            <person name="Kudo T."/>
            <person name="Ohkuma M."/>
            <person name="Yuki M."/>
            <person name="Tanasupawat S."/>
        </authorList>
    </citation>
    <scope>NUCLEOTIDE SEQUENCE [LARGE SCALE GENOMIC DNA]</scope>
    <source>
        <strain evidence="2 5">AZ1-7</strain>
        <strain evidence="3 4">DS1-2</strain>
    </source>
</reference>
<dbReference type="InterPro" id="IPR036291">
    <property type="entry name" value="NAD(P)-bd_dom_sf"/>
</dbReference>